<evidence type="ECO:0000256" key="1">
    <source>
        <dbReference type="ARBA" id="ARBA00004651"/>
    </source>
</evidence>
<dbReference type="AlphaFoldDB" id="A0A0R1UZJ2"/>
<dbReference type="InterPro" id="IPR004869">
    <property type="entry name" value="MMPL_dom"/>
</dbReference>
<dbReference type="EMBL" id="AZFQ01000036">
    <property type="protein sequence ID" value="KRL98829.1"/>
    <property type="molecule type" value="Genomic_DNA"/>
</dbReference>
<organism evidence="9 10">
    <name type="scientific">Liquorilactobacillus satsumensis DSM 16230 = JCM 12392</name>
    <dbReference type="NCBI Taxonomy" id="1423801"/>
    <lineage>
        <taxon>Bacteria</taxon>
        <taxon>Bacillati</taxon>
        <taxon>Bacillota</taxon>
        <taxon>Bacilli</taxon>
        <taxon>Lactobacillales</taxon>
        <taxon>Lactobacillaceae</taxon>
        <taxon>Liquorilactobacillus</taxon>
    </lineage>
</organism>
<dbReference type="InterPro" id="IPR050545">
    <property type="entry name" value="Mycobact_MmpL"/>
</dbReference>
<evidence type="ECO:0000313" key="9">
    <source>
        <dbReference type="EMBL" id="KRL98829.1"/>
    </source>
</evidence>
<feature type="transmembrane region" description="Helical" evidence="7">
    <location>
        <begin position="184"/>
        <end position="205"/>
    </location>
</feature>
<evidence type="ECO:0000256" key="5">
    <source>
        <dbReference type="ARBA" id="ARBA00022989"/>
    </source>
</evidence>
<comment type="subcellular location">
    <subcellularLocation>
        <location evidence="1">Cell membrane</location>
        <topology evidence="1">Multi-pass membrane protein</topology>
    </subcellularLocation>
</comment>
<name>A0A0R1UZJ2_9LACO</name>
<feature type="transmembrane region" description="Helical" evidence="7">
    <location>
        <begin position="264"/>
        <end position="283"/>
    </location>
</feature>
<feature type="transmembrane region" description="Helical" evidence="7">
    <location>
        <begin position="217"/>
        <end position="236"/>
    </location>
</feature>
<dbReference type="InterPro" id="IPR023908">
    <property type="entry name" value="xxxLxxG_rpt"/>
</dbReference>
<comment type="similarity">
    <text evidence="2">Belongs to the resistance-nodulation-cell division (RND) (TC 2.A.6) family. MmpL subfamily.</text>
</comment>
<dbReference type="PANTHER" id="PTHR33406">
    <property type="entry name" value="MEMBRANE PROTEIN MJ1562-RELATED"/>
    <property type="match status" value="1"/>
</dbReference>
<feature type="transmembrane region" description="Helical" evidence="7">
    <location>
        <begin position="1148"/>
        <end position="1175"/>
    </location>
</feature>
<dbReference type="Proteomes" id="UP000051166">
    <property type="component" value="Unassembled WGS sequence"/>
</dbReference>
<keyword evidence="6 7" id="KW-0472">Membrane</keyword>
<protein>
    <submittedName>
        <fullName evidence="9">Transport protein</fullName>
    </submittedName>
</protein>
<evidence type="ECO:0000256" key="3">
    <source>
        <dbReference type="ARBA" id="ARBA00022475"/>
    </source>
</evidence>
<dbReference type="SUPFAM" id="SSF82866">
    <property type="entry name" value="Multidrug efflux transporter AcrB transmembrane domain"/>
    <property type="match status" value="2"/>
</dbReference>
<feature type="transmembrane region" description="Helical" evidence="7">
    <location>
        <begin position="1045"/>
        <end position="1069"/>
    </location>
</feature>
<reference evidence="9 10" key="1">
    <citation type="journal article" date="2015" name="Genome Announc.">
        <title>Expanding the biotechnology potential of lactobacilli through comparative genomics of 213 strains and associated genera.</title>
        <authorList>
            <person name="Sun Z."/>
            <person name="Harris H.M."/>
            <person name="McCann A."/>
            <person name="Guo C."/>
            <person name="Argimon S."/>
            <person name="Zhang W."/>
            <person name="Yang X."/>
            <person name="Jeffery I.B."/>
            <person name="Cooney J.C."/>
            <person name="Kagawa T.F."/>
            <person name="Liu W."/>
            <person name="Song Y."/>
            <person name="Salvetti E."/>
            <person name="Wrobel A."/>
            <person name="Rasinkangas P."/>
            <person name="Parkhill J."/>
            <person name="Rea M.C."/>
            <person name="O'Sullivan O."/>
            <person name="Ritari J."/>
            <person name="Douillard F.P."/>
            <person name="Paul Ross R."/>
            <person name="Yang R."/>
            <person name="Briner A.E."/>
            <person name="Felis G.E."/>
            <person name="de Vos W.M."/>
            <person name="Barrangou R."/>
            <person name="Klaenhammer T.R."/>
            <person name="Caufield P.W."/>
            <person name="Cui Y."/>
            <person name="Zhang H."/>
            <person name="O'Toole P.W."/>
        </authorList>
    </citation>
    <scope>NUCLEOTIDE SEQUENCE [LARGE SCALE GENOMIC DNA]</scope>
    <source>
        <strain evidence="9 10">DSM 16230</strain>
    </source>
</reference>
<evidence type="ECO:0000256" key="2">
    <source>
        <dbReference type="ARBA" id="ARBA00010157"/>
    </source>
</evidence>
<feature type="transmembrane region" description="Helical" evidence="7">
    <location>
        <begin position="341"/>
        <end position="361"/>
    </location>
</feature>
<feature type="transmembrane region" description="Helical" evidence="7">
    <location>
        <begin position="1121"/>
        <end position="1142"/>
    </location>
</feature>
<dbReference type="PATRIC" id="fig|1423801.4.peg.651"/>
<evidence type="ECO:0000313" key="10">
    <source>
        <dbReference type="Proteomes" id="UP000051166"/>
    </source>
</evidence>
<dbReference type="Pfam" id="PF03176">
    <property type="entry name" value="MMPL"/>
    <property type="match status" value="2"/>
</dbReference>
<keyword evidence="4 7" id="KW-0812">Transmembrane</keyword>
<dbReference type="PANTHER" id="PTHR33406:SF6">
    <property type="entry name" value="MEMBRANE PROTEIN YDGH-RELATED"/>
    <property type="match status" value="1"/>
</dbReference>
<accession>A0A0R1UZJ2</accession>
<feature type="transmembrane region" description="Helical" evidence="7">
    <location>
        <begin position="1019"/>
        <end position="1038"/>
    </location>
</feature>
<evidence type="ECO:0000259" key="8">
    <source>
        <dbReference type="Pfam" id="PF03176"/>
    </source>
</evidence>
<dbReference type="GO" id="GO:0005886">
    <property type="term" value="C:plasma membrane"/>
    <property type="evidence" value="ECO:0007669"/>
    <property type="project" value="UniProtKB-SubCell"/>
</dbReference>
<evidence type="ECO:0000256" key="6">
    <source>
        <dbReference type="ARBA" id="ARBA00023136"/>
    </source>
</evidence>
<gene>
    <name evidence="9" type="ORF">FD50_GL000642</name>
</gene>
<feature type="domain" description="Membrane transport protein MMPL" evidence="8">
    <location>
        <begin position="27"/>
        <end position="346"/>
    </location>
</feature>
<keyword evidence="5 7" id="KW-1133">Transmembrane helix</keyword>
<keyword evidence="10" id="KW-1185">Reference proteome</keyword>
<evidence type="ECO:0000256" key="4">
    <source>
        <dbReference type="ARBA" id="ARBA00022692"/>
    </source>
</evidence>
<sequence length="1199" mass="127001">MCAAVILLPNVGQLVRDKGQMKLPSSAKSQVAQVIQDNWGRDQGNTRQVVVVFNNGSSPLTTAQKNRIKQTVSHFKTSKQKYGIKDVTAANDNAATKKQLISKDKSTELLQLMVDKQQTVKKMKTLITSGAKTQGVKTYVTGSDILNDDFIQETEQGLKKTELITVIFIFIILTLVFRSPITPLVSLLSVGVSFIISLSVVMNLVEKFNFPLSNFTQVFMVVVLFGIGTDYNILLFDQYKEELSREKDVITATRNALRIAGRTILYSGSSVLIGFTALGLANFSVYRSAVGVAVAVAVLLLVLLTLNPFFMWILGRRLFWPTKNFGSGSSSRLWHGISTRAVRHPFIAIALVLVIGVPFLATYHNELNYDTLAELNDSIPAKKGFKVVQKHFSKGTAEPSTLYIKTNHPLNNEKDLKEIDALTRRLKKIAGVKTVASVTQPGGSEISSLYVTKQLKTVTNGMKSASSGLNQIGTGLNSANQQLGNANLQQGVTGAKQLASGTATLKSGSQQLSSGATTLANGASALQQGTTTYTSGINTLNNALNTLNSKQSQITTGVGTLNSSVAKLQSGSQQVAAGLAQLQSKVNAATGTGNTAQIQELKSKLGELNSAMAQLEKSTGSTNLPDISGIKTTATALTSSSTKAQNDAQTLQTALTSLASSNSDAATQQKMLNEIFAAIAQTGTALNTQQKAALTTVMSSIAKSNVQQLSGATTAASSLKNDLSALTTAGNSLNTELNQLNALSSQLSQLSNLNQLAASSIQANTASMQALDKLSSAVQGMQQIKSALNGSTGQTGLTSGSQQVASGLSQLSSGTDEMASQLSQYTSGVASVTAGANKLASNSGTLTNGTAQLAAGNQQLAEKQSELTAGLTTVNSGQQTMYNSLQGLVGQMQTLRNGLSTASNGTQKINQGVGSANSYLTGLKNSAASKTYYVPKSVLQGKTYKQSLQAYMSGNYNATKITIVLDENPSSESAMNKISTIQDQAQKSLKGTALAGATVAIGGQTSTTHDLQQTASNDFLRTATIMLIGILIALMVITRSVLQPLYILGTLLLAYVMSLSITKLISSAFLGQSMLTWNTPFFGFIMLIALGVDYSIFLMMKYREFGNFTGTPIIRIVRASAVIGTVVISAAVILSGTFAALIPSGVLTLIQVALVVIIGLIILVFAIPTIIPSLIRLTYPLKDKMDDEEKFKETEKKQK</sequence>
<feature type="domain" description="Membrane transport protein MMPL" evidence="8">
    <location>
        <begin position="895"/>
        <end position="1177"/>
    </location>
</feature>
<dbReference type="NCBIfam" id="TIGR03057">
    <property type="entry name" value="xxxLxxG_by_4"/>
    <property type="match status" value="5"/>
</dbReference>
<dbReference type="Gene3D" id="1.20.1640.10">
    <property type="entry name" value="Multidrug efflux transporter AcrB transmembrane domain"/>
    <property type="match status" value="2"/>
</dbReference>
<proteinExistence type="inferred from homology"/>
<feature type="transmembrane region" description="Helical" evidence="7">
    <location>
        <begin position="1081"/>
        <end position="1100"/>
    </location>
</feature>
<feature type="transmembrane region" description="Helical" evidence="7">
    <location>
        <begin position="289"/>
        <end position="314"/>
    </location>
</feature>
<evidence type="ECO:0000256" key="7">
    <source>
        <dbReference type="SAM" id="Phobius"/>
    </source>
</evidence>
<keyword evidence="3" id="KW-1003">Cell membrane</keyword>
<dbReference type="STRING" id="1423801.FD50_GL000642"/>
<feature type="transmembrane region" description="Helical" evidence="7">
    <location>
        <begin position="161"/>
        <end position="177"/>
    </location>
</feature>
<comment type="caution">
    <text evidence="9">The sequence shown here is derived from an EMBL/GenBank/DDBJ whole genome shotgun (WGS) entry which is preliminary data.</text>
</comment>